<proteinExistence type="predicted"/>
<evidence type="ECO:0000313" key="4">
    <source>
        <dbReference type="Proteomes" id="UP000499080"/>
    </source>
</evidence>
<dbReference type="EMBL" id="BGPR01236458">
    <property type="protein sequence ID" value="GBL94474.1"/>
    <property type="molecule type" value="Genomic_DNA"/>
</dbReference>
<accession>A0A4Y2BTN0</accession>
<dbReference type="EMBL" id="BGPR01236461">
    <property type="protein sequence ID" value="GBL94490.1"/>
    <property type="molecule type" value="Genomic_DNA"/>
</dbReference>
<comment type="caution">
    <text evidence="2">The sequence shown here is derived from an EMBL/GenBank/DDBJ whole genome shotgun (WGS) entry which is preliminary data.</text>
</comment>
<name>A0A4Y2BTN0_ARAVE</name>
<protein>
    <submittedName>
        <fullName evidence="2">Uncharacterized protein</fullName>
    </submittedName>
</protein>
<organism evidence="2 4">
    <name type="scientific">Araneus ventricosus</name>
    <name type="common">Orbweaver spider</name>
    <name type="synonym">Epeira ventricosa</name>
    <dbReference type="NCBI Taxonomy" id="182803"/>
    <lineage>
        <taxon>Eukaryota</taxon>
        <taxon>Metazoa</taxon>
        <taxon>Ecdysozoa</taxon>
        <taxon>Arthropoda</taxon>
        <taxon>Chelicerata</taxon>
        <taxon>Arachnida</taxon>
        <taxon>Araneae</taxon>
        <taxon>Araneomorphae</taxon>
        <taxon>Entelegynae</taxon>
        <taxon>Araneoidea</taxon>
        <taxon>Araneidae</taxon>
        <taxon>Araneus</taxon>
    </lineage>
</organism>
<feature type="non-terminal residue" evidence="2">
    <location>
        <position position="1"/>
    </location>
</feature>
<keyword evidence="4" id="KW-1185">Reference proteome</keyword>
<sequence>SSPVWKNKKFLSHTPDDTWAGIQDTRKVETPYGTGTAPIEKPKEPGGRKRVHFFESHSVCRRLNVEQTSLIRDCSGSRV</sequence>
<gene>
    <name evidence="2" type="ORF">AVEN_237512_1</name>
    <name evidence="3" type="ORF">AVEN_245456_1</name>
</gene>
<reference evidence="2 4" key="1">
    <citation type="journal article" date="2019" name="Sci. Rep.">
        <title>Orb-weaving spider Araneus ventricosus genome elucidates the spidroin gene catalogue.</title>
        <authorList>
            <person name="Kono N."/>
            <person name="Nakamura H."/>
            <person name="Ohtoshi R."/>
            <person name="Moran D.A.P."/>
            <person name="Shinohara A."/>
            <person name="Yoshida Y."/>
            <person name="Fujiwara M."/>
            <person name="Mori M."/>
            <person name="Tomita M."/>
            <person name="Arakawa K."/>
        </authorList>
    </citation>
    <scope>NUCLEOTIDE SEQUENCE [LARGE SCALE GENOMIC DNA]</scope>
</reference>
<evidence type="ECO:0000256" key="1">
    <source>
        <dbReference type="SAM" id="MobiDB-lite"/>
    </source>
</evidence>
<dbReference type="AlphaFoldDB" id="A0A4Y2BTN0"/>
<dbReference type="Proteomes" id="UP000499080">
    <property type="component" value="Unassembled WGS sequence"/>
</dbReference>
<evidence type="ECO:0000313" key="3">
    <source>
        <dbReference type="EMBL" id="GBL94490.1"/>
    </source>
</evidence>
<evidence type="ECO:0000313" key="2">
    <source>
        <dbReference type="EMBL" id="GBL94474.1"/>
    </source>
</evidence>
<feature type="region of interest" description="Disordered" evidence="1">
    <location>
        <begin position="16"/>
        <end position="48"/>
    </location>
</feature>